<dbReference type="GO" id="GO:0016020">
    <property type="term" value="C:membrane"/>
    <property type="evidence" value="ECO:0007669"/>
    <property type="project" value="UniProtKB-SubCell"/>
</dbReference>
<keyword evidence="11" id="KW-1185">Reference proteome</keyword>
<feature type="transmembrane region" description="Helical" evidence="7">
    <location>
        <begin position="242"/>
        <end position="262"/>
    </location>
</feature>
<dbReference type="KEGG" id="nyu:D7D52_12650"/>
<evidence type="ECO:0000256" key="3">
    <source>
        <dbReference type="ARBA" id="ARBA00022989"/>
    </source>
</evidence>
<evidence type="ECO:0000313" key="11">
    <source>
        <dbReference type="Proteomes" id="UP000267164"/>
    </source>
</evidence>
<evidence type="ECO:0000259" key="8">
    <source>
        <dbReference type="Pfam" id="PF06738"/>
    </source>
</evidence>
<keyword evidence="3 7" id="KW-1133">Transmembrane helix</keyword>
<dbReference type="Proteomes" id="UP000267164">
    <property type="component" value="Chromosome"/>
</dbReference>
<comment type="subcellular location">
    <subcellularLocation>
        <location evidence="1">Membrane</location>
        <topology evidence="1">Multi-pass membrane protein</topology>
    </subcellularLocation>
</comment>
<accession>A0A386ZBW0</accession>
<dbReference type="InterPro" id="IPR051361">
    <property type="entry name" value="ThrE/Ser_Exporter"/>
</dbReference>
<feature type="transmembrane region" description="Helical" evidence="7">
    <location>
        <begin position="274"/>
        <end position="292"/>
    </location>
</feature>
<reference evidence="10 11" key="1">
    <citation type="submission" date="2018-09" db="EMBL/GenBank/DDBJ databases">
        <title>Nocardia yunnanensis sp. nov., an actinomycete isolated from a soil sample.</title>
        <authorList>
            <person name="Zhang J."/>
        </authorList>
    </citation>
    <scope>NUCLEOTIDE SEQUENCE [LARGE SCALE GENOMIC DNA]</scope>
    <source>
        <strain evidence="10 11">CFHS0054</strain>
    </source>
</reference>
<dbReference type="InterPro" id="IPR010619">
    <property type="entry name" value="ThrE-like_N"/>
</dbReference>
<feature type="transmembrane region" description="Helical" evidence="7">
    <location>
        <begin position="352"/>
        <end position="371"/>
    </location>
</feature>
<name>A0A386ZBW0_9NOCA</name>
<evidence type="ECO:0000256" key="2">
    <source>
        <dbReference type="ARBA" id="ARBA00022692"/>
    </source>
</evidence>
<evidence type="ECO:0000256" key="6">
    <source>
        <dbReference type="SAM" id="MobiDB-lite"/>
    </source>
</evidence>
<feature type="transmembrane region" description="Helical" evidence="7">
    <location>
        <begin position="383"/>
        <end position="401"/>
    </location>
</feature>
<evidence type="ECO:0000256" key="7">
    <source>
        <dbReference type="SAM" id="Phobius"/>
    </source>
</evidence>
<evidence type="ECO:0000256" key="1">
    <source>
        <dbReference type="ARBA" id="ARBA00004141"/>
    </source>
</evidence>
<feature type="domain" description="Threonine/Serine exporter ThrE" evidence="9">
    <location>
        <begin position="317"/>
        <end position="432"/>
    </location>
</feature>
<feature type="transmembrane region" description="Helical" evidence="7">
    <location>
        <begin position="298"/>
        <end position="317"/>
    </location>
</feature>
<comment type="similarity">
    <text evidence="5">Belongs to the ThrE exporter (TC 2.A.79) family.</text>
</comment>
<gene>
    <name evidence="10" type="ORF">D7D52_12650</name>
</gene>
<feature type="transmembrane region" description="Helical" evidence="7">
    <location>
        <begin position="329"/>
        <end position="346"/>
    </location>
</feature>
<evidence type="ECO:0000259" key="9">
    <source>
        <dbReference type="Pfam" id="PF12821"/>
    </source>
</evidence>
<feature type="transmembrane region" description="Helical" evidence="7">
    <location>
        <begin position="155"/>
        <end position="173"/>
    </location>
</feature>
<feature type="transmembrane region" description="Helical" evidence="7">
    <location>
        <begin position="179"/>
        <end position="197"/>
    </location>
</feature>
<dbReference type="AlphaFoldDB" id="A0A386ZBW0"/>
<feature type="region of interest" description="Disordered" evidence="6">
    <location>
        <begin position="473"/>
        <end position="492"/>
    </location>
</feature>
<feature type="transmembrane region" description="Helical" evidence="7">
    <location>
        <begin position="202"/>
        <end position="222"/>
    </location>
</feature>
<evidence type="ECO:0000256" key="5">
    <source>
        <dbReference type="ARBA" id="ARBA00034125"/>
    </source>
</evidence>
<dbReference type="GO" id="GO:0022857">
    <property type="term" value="F:transmembrane transporter activity"/>
    <property type="evidence" value="ECO:0007669"/>
    <property type="project" value="InterPro"/>
</dbReference>
<evidence type="ECO:0000256" key="4">
    <source>
        <dbReference type="ARBA" id="ARBA00023136"/>
    </source>
</evidence>
<dbReference type="PANTHER" id="PTHR31082:SF4">
    <property type="entry name" value="PHEROMONE-REGULATED MEMBRANE PROTEIN 10"/>
    <property type="match status" value="1"/>
</dbReference>
<dbReference type="Pfam" id="PF06738">
    <property type="entry name" value="ThrE"/>
    <property type="match status" value="1"/>
</dbReference>
<sequence>MTRGLYGATRKAAGSVDRWLRRVNAETAAPPEEAPEPEEPPVSRDLLDLLRHLGVALIRSGETTNRVQDMLDDLARRYDADEVHFFVLPTGVFVRVQDSRGSAVDLLEANSDTLRLDQIAALYRLIDDIKAHVPPPAQATTALARILTSPQPTPVWRLLLGNVVLTVGLGLMLNPTSNALLGYLVLGLVVQLLLMAADRWRLLSTGLPVVAGAVVTLLSFGFPNALGGGNPSQLLIPSVSSMLPGSALTNGSIELATGSMVAGASRTIYGFNKLLLLAFGILIGLQLLGSLPPVKPPSAGGLGWWAPVLGVLLIGLGHSWRASAPKRSLGWLLIVLYAAFCGQQLGQQLHGGGLLGSFLGGMIAVPVAYLVQRSKDAPPTQVVFLPAFWMLVPGGMGLTGVSELVTKNDPNGLHVIVNAVLTVLAIAMGVLVGSGLVSSTRRPRLEHLVEDWLGPETGRHAAGGRAAAAVIEAETQRTTGSSEPGSASQSSQ</sequence>
<feature type="domain" description="Threonine/serine exporter-like N-terminal" evidence="8">
    <location>
        <begin position="50"/>
        <end position="287"/>
    </location>
</feature>
<proteinExistence type="inferred from homology"/>
<protein>
    <submittedName>
        <fullName evidence="10">Threonine/serine exporter family protein</fullName>
    </submittedName>
</protein>
<keyword evidence="4 7" id="KW-0472">Membrane</keyword>
<dbReference type="OrthoDB" id="235893at2"/>
<feature type="compositionally biased region" description="Low complexity" evidence="6">
    <location>
        <begin position="480"/>
        <end position="492"/>
    </location>
</feature>
<feature type="transmembrane region" description="Helical" evidence="7">
    <location>
        <begin position="413"/>
        <end position="437"/>
    </location>
</feature>
<keyword evidence="2 7" id="KW-0812">Transmembrane</keyword>
<dbReference type="InterPro" id="IPR024528">
    <property type="entry name" value="ThrE_2"/>
</dbReference>
<dbReference type="Pfam" id="PF12821">
    <property type="entry name" value="ThrE_2"/>
    <property type="match status" value="1"/>
</dbReference>
<dbReference type="EMBL" id="CP032568">
    <property type="protein sequence ID" value="AYF74574.1"/>
    <property type="molecule type" value="Genomic_DNA"/>
</dbReference>
<evidence type="ECO:0000313" key="10">
    <source>
        <dbReference type="EMBL" id="AYF74574.1"/>
    </source>
</evidence>
<organism evidence="10 11">
    <name type="scientific">Nocardia yunnanensis</name>
    <dbReference type="NCBI Taxonomy" id="2382165"/>
    <lineage>
        <taxon>Bacteria</taxon>
        <taxon>Bacillati</taxon>
        <taxon>Actinomycetota</taxon>
        <taxon>Actinomycetes</taxon>
        <taxon>Mycobacteriales</taxon>
        <taxon>Nocardiaceae</taxon>
        <taxon>Nocardia</taxon>
    </lineage>
</organism>
<dbReference type="RefSeq" id="WP_120736493.1">
    <property type="nucleotide sequence ID" value="NZ_CP032568.1"/>
</dbReference>
<dbReference type="PANTHER" id="PTHR31082">
    <property type="entry name" value="PHEROMONE-REGULATED MEMBRANE PROTEIN 10"/>
    <property type="match status" value="1"/>
</dbReference>